<dbReference type="STRING" id="1220188.A0A4S3IX95"/>
<dbReference type="EMBL" id="SOSA01001698">
    <property type="protein sequence ID" value="THC86970.1"/>
    <property type="molecule type" value="Genomic_DNA"/>
</dbReference>
<protein>
    <submittedName>
        <fullName evidence="1">Uncharacterized protein</fullName>
    </submittedName>
</protein>
<reference evidence="1 2" key="1">
    <citation type="submission" date="2019-03" db="EMBL/GenBank/DDBJ databases">
        <title>The genome sequence of a newly discovered highly antifungal drug resistant Aspergillus species, Aspergillus tanneri NIH 1004.</title>
        <authorList>
            <person name="Mounaud S."/>
            <person name="Singh I."/>
            <person name="Joardar V."/>
            <person name="Pakala S."/>
            <person name="Pakala S."/>
            <person name="Venepally P."/>
            <person name="Hoover J."/>
            <person name="Nierman W."/>
            <person name="Chung J."/>
            <person name="Losada L."/>
        </authorList>
    </citation>
    <scope>NUCLEOTIDE SEQUENCE [LARGE SCALE GENOMIC DNA]</scope>
    <source>
        <strain evidence="1 2">NIH1004</strain>
    </source>
</reference>
<name>A0A4S3IX95_9EURO</name>
<sequence length="35" mass="3868">MNSAKIGGAASGFYEAAPDLRTEYQYPTHPNVFYT</sequence>
<evidence type="ECO:0000313" key="2">
    <source>
        <dbReference type="Proteomes" id="UP000308092"/>
    </source>
</evidence>
<organism evidence="1 2">
    <name type="scientific">Aspergillus tanneri</name>
    <dbReference type="NCBI Taxonomy" id="1220188"/>
    <lineage>
        <taxon>Eukaryota</taxon>
        <taxon>Fungi</taxon>
        <taxon>Dikarya</taxon>
        <taxon>Ascomycota</taxon>
        <taxon>Pezizomycotina</taxon>
        <taxon>Eurotiomycetes</taxon>
        <taxon>Eurotiomycetidae</taxon>
        <taxon>Eurotiales</taxon>
        <taxon>Aspergillaceae</taxon>
        <taxon>Aspergillus</taxon>
        <taxon>Aspergillus subgen. Circumdati</taxon>
    </lineage>
</organism>
<proteinExistence type="predicted"/>
<dbReference type="Proteomes" id="UP000308092">
    <property type="component" value="Unassembled WGS sequence"/>
</dbReference>
<keyword evidence="2" id="KW-1185">Reference proteome</keyword>
<evidence type="ECO:0000313" key="1">
    <source>
        <dbReference type="EMBL" id="THC86970.1"/>
    </source>
</evidence>
<dbReference type="AlphaFoldDB" id="A0A4S3IX95"/>
<gene>
    <name evidence="1" type="ORF">EYZ11_013584</name>
</gene>
<comment type="caution">
    <text evidence="1">The sequence shown here is derived from an EMBL/GenBank/DDBJ whole genome shotgun (WGS) entry which is preliminary data.</text>
</comment>
<accession>A0A4S3IX95</accession>
<dbReference type="VEuPathDB" id="FungiDB:EYZ11_013584"/>